<name>A0A2N5ZEN7_MUIH1</name>
<feature type="transmembrane region" description="Helical" evidence="1">
    <location>
        <begin position="5"/>
        <end position="22"/>
    </location>
</feature>
<protein>
    <submittedName>
        <fullName evidence="2">Uncharacterized protein</fullName>
    </submittedName>
</protein>
<dbReference type="Proteomes" id="UP000234857">
    <property type="component" value="Unassembled WGS sequence"/>
</dbReference>
<keyword evidence="1" id="KW-0472">Membrane</keyword>
<comment type="caution">
    <text evidence="2">The sequence shown here is derived from an EMBL/GenBank/DDBJ whole genome shotgun (WGS) entry which is preliminary data.</text>
</comment>
<gene>
    <name evidence="2" type="ORF">C0601_08290</name>
</gene>
<keyword evidence="1" id="KW-0812">Transmembrane</keyword>
<organism evidence="2 3">
    <name type="scientific">Muiribacterium halophilum</name>
    <dbReference type="NCBI Taxonomy" id="2053465"/>
    <lineage>
        <taxon>Bacteria</taxon>
        <taxon>Candidatus Muiribacteriota</taxon>
        <taxon>Candidatus Muiribacteriia</taxon>
        <taxon>Candidatus Muiribacteriales</taxon>
        <taxon>Candidatus Muiribacteriaceae</taxon>
        <taxon>Candidatus Muiribacterium</taxon>
    </lineage>
</organism>
<evidence type="ECO:0000313" key="3">
    <source>
        <dbReference type="Proteomes" id="UP000234857"/>
    </source>
</evidence>
<accession>A0A2N5ZEN7</accession>
<reference evidence="2 3" key="1">
    <citation type="submission" date="2017-11" db="EMBL/GenBank/DDBJ databases">
        <title>Genome-resolved metagenomics identifies genetic mobility, metabolic interactions, and unexpected diversity in perchlorate-reducing communities.</title>
        <authorList>
            <person name="Barnum T.P."/>
            <person name="Figueroa I.A."/>
            <person name="Carlstrom C.I."/>
            <person name="Lucas L.N."/>
            <person name="Engelbrektson A.L."/>
            <person name="Coates J.D."/>
        </authorList>
    </citation>
    <scope>NUCLEOTIDE SEQUENCE [LARGE SCALE GENOMIC DNA]</scope>
    <source>
        <strain evidence="2">BM706</strain>
    </source>
</reference>
<evidence type="ECO:0000256" key="1">
    <source>
        <dbReference type="SAM" id="Phobius"/>
    </source>
</evidence>
<dbReference type="AlphaFoldDB" id="A0A2N5ZEN7"/>
<sequence length="294" mass="35637">MKNKIYFFPYILILLVVIYSLFSNKEILNQINDEDIQKNKKDFFRFIIPDKKTDSDIKLFDISRDTEITIKNSNFVDFPIYLKDLYILSTNEKELFIPYFSTSEIIYYPINKKEKELIYNKKEVLLKRDRIYSVFFFEALKREIIETKDNYNDYIYLNETDKNIHFSKKVNMEKKYKEYFFLPLKKTNEIIFGKEFTFKSTEYKNDGKTEEEITLKIPKKTKLKKIIKWGKKIFTFKDFGIIFYVLEDFPVIVYKNPNDPLDKGVIAIYNNKVNGIGFNYDYELKRYSYLIFQN</sequence>
<proteinExistence type="predicted"/>
<evidence type="ECO:0000313" key="2">
    <source>
        <dbReference type="EMBL" id="PLX17113.1"/>
    </source>
</evidence>
<dbReference type="EMBL" id="PKTG01000095">
    <property type="protein sequence ID" value="PLX17113.1"/>
    <property type="molecule type" value="Genomic_DNA"/>
</dbReference>
<keyword evidence="1" id="KW-1133">Transmembrane helix</keyword>